<evidence type="ECO:0000313" key="1">
    <source>
        <dbReference type="EMBL" id="AQZ96650.1"/>
    </source>
</evidence>
<dbReference type="RefSeq" id="WP_080051558.1">
    <property type="nucleotide sequence ID" value="NZ_CP020100.1"/>
</dbReference>
<proteinExistence type="predicted"/>
<gene>
    <name evidence="1" type="ORF">BVH74_18665</name>
</gene>
<dbReference type="KEGG" id="ppha:BVH74_18665"/>
<organism evidence="1 2">
    <name type="scientific">Halopseudomonas phragmitis</name>
    <dbReference type="NCBI Taxonomy" id="1931241"/>
    <lineage>
        <taxon>Bacteria</taxon>
        <taxon>Pseudomonadati</taxon>
        <taxon>Pseudomonadota</taxon>
        <taxon>Gammaproteobacteria</taxon>
        <taxon>Pseudomonadales</taxon>
        <taxon>Pseudomonadaceae</taxon>
        <taxon>Halopseudomonas</taxon>
    </lineage>
</organism>
<keyword evidence="2" id="KW-1185">Reference proteome</keyword>
<dbReference type="STRING" id="1931241.BVH74_18665"/>
<dbReference type="Proteomes" id="UP000243488">
    <property type="component" value="Chromosome"/>
</dbReference>
<protein>
    <submittedName>
        <fullName evidence="1">Uncharacterized protein</fullName>
    </submittedName>
</protein>
<name>A0A1V0B9U4_9GAMM</name>
<evidence type="ECO:0000313" key="2">
    <source>
        <dbReference type="Proteomes" id="UP000243488"/>
    </source>
</evidence>
<dbReference type="EMBL" id="CP020100">
    <property type="protein sequence ID" value="AQZ96650.1"/>
    <property type="molecule type" value="Genomic_DNA"/>
</dbReference>
<accession>A0A1V0B9U4</accession>
<sequence length="80" mass="8724">MTTAETREEVLTEIRGSLIDLRNAPPGGSAHFRGVHYGIAHGKIWMACTAGFITYEQAKRLGALALNASHHQELQEANHA</sequence>
<reference evidence="1 2" key="1">
    <citation type="submission" date="2017-03" db="EMBL/GenBank/DDBJ databases">
        <title>Complete genome sequence of the novel DNRA strain Pseudomonas sp. S-6-2 isolated from Chinese polluted river sediment. Journal of Biotechnology.</title>
        <authorList>
            <person name="Li J."/>
            <person name="Xiang F."/>
            <person name="Wang L."/>
            <person name="Xi L."/>
            <person name="Liu J."/>
        </authorList>
    </citation>
    <scope>NUCLEOTIDE SEQUENCE [LARGE SCALE GENOMIC DNA]</scope>
    <source>
        <strain evidence="1 2">S-6-2</strain>
    </source>
</reference>
<dbReference type="AlphaFoldDB" id="A0A1V0B9U4"/>